<sequence length="149" mass="16957">MHVVHRALRRELELIAGVTVRIDEDPRHVLRTAPGWERFKQTLRAHQRAEDDLLWPELRRQLADQPDEAVVLEALEAEHAAIDQLITMIDELLDEPEADPLRLGDLTDSLVTGLAGHLTHEEATAIPLIERVLPAAQWAAFERAHEVER</sequence>
<dbReference type="Proteomes" id="UP001144280">
    <property type="component" value="Unassembled WGS sequence"/>
</dbReference>
<dbReference type="Gene3D" id="1.20.120.520">
    <property type="entry name" value="nmb1532 protein domain like"/>
    <property type="match status" value="1"/>
</dbReference>
<dbReference type="CDD" id="cd12108">
    <property type="entry name" value="Hr-like"/>
    <property type="match status" value="1"/>
</dbReference>
<comment type="caution">
    <text evidence="2">The sequence shown here is derived from an EMBL/GenBank/DDBJ whole genome shotgun (WGS) entry which is preliminary data.</text>
</comment>
<reference evidence="2" key="1">
    <citation type="submission" date="2022-12" db="EMBL/GenBank/DDBJ databases">
        <title>New Phytohabitans aurantiacus sp. RD004123 nov., an actinomycete isolated from soil.</title>
        <authorList>
            <person name="Triningsih D.W."/>
            <person name="Harunari E."/>
            <person name="Igarashi Y."/>
        </authorList>
    </citation>
    <scope>NUCLEOTIDE SEQUENCE</scope>
    <source>
        <strain evidence="2">RD004123</strain>
    </source>
</reference>
<dbReference type="InterPro" id="IPR012312">
    <property type="entry name" value="Hemerythrin-like"/>
</dbReference>
<name>A0ABQ5R3R6_9ACTN</name>
<accession>A0ABQ5R3R6</accession>
<proteinExistence type="predicted"/>
<dbReference type="Pfam" id="PF01814">
    <property type="entry name" value="Hemerythrin"/>
    <property type="match status" value="1"/>
</dbReference>
<organism evidence="2 3">
    <name type="scientific">Phytohabitans aurantiacus</name>
    <dbReference type="NCBI Taxonomy" id="3016789"/>
    <lineage>
        <taxon>Bacteria</taxon>
        <taxon>Bacillati</taxon>
        <taxon>Actinomycetota</taxon>
        <taxon>Actinomycetes</taxon>
        <taxon>Micromonosporales</taxon>
        <taxon>Micromonosporaceae</taxon>
    </lineage>
</organism>
<feature type="domain" description="Hemerythrin-like" evidence="1">
    <location>
        <begin position="2"/>
        <end position="129"/>
    </location>
</feature>
<evidence type="ECO:0000313" key="3">
    <source>
        <dbReference type="Proteomes" id="UP001144280"/>
    </source>
</evidence>
<evidence type="ECO:0000313" key="2">
    <source>
        <dbReference type="EMBL" id="GLI01444.1"/>
    </source>
</evidence>
<dbReference type="EMBL" id="BSDI01000045">
    <property type="protein sequence ID" value="GLI01444.1"/>
    <property type="molecule type" value="Genomic_DNA"/>
</dbReference>
<protein>
    <recommendedName>
        <fullName evidence="1">Hemerythrin-like domain-containing protein</fullName>
    </recommendedName>
</protein>
<gene>
    <name evidence="2" type="ORF">Pa4123_67200</name>
</gene>
<keyword evidence="3" id="KW-1185">Reference proteome</keyword>
<evidence type="ECO:0000259" key="1">
    <source>
        <dbReference type="Pfam" id="PF01814"/>
    </source>
</evidence>